<dbReference type="GO" id="GO:0000976">
    <property type="term" value="F:transcription cis-regulatory region binding"/>
    <property type="evidence" value="ECO:0007669"/>
    <property type="project" value="TreeGrafter"/>
</dbReference>
<comment type="similarity">
    <text evidence="2">Belongs to the Fur family.</text>
</comment>
<evidence type="ECO:0000256" key="9">
    <source>
        <dbReference type="ARBA" id="ARBA00023125"/>
    </source>
</evidence>
<dbReference type="InterPro" id="IPR036388">
    <property type="entry name" value="WH-like_DNA-bd_sf"/>
</dbReference>
<dbReference type="GO" id="GO:0005829">
    <property type="term" value="C:cytosol"/>
    <property type="evidence" value="ECO:0007669"/>
    <property type="project" value="TreeGrafter"/>
</dbReference>
<evidence type="ECO:0000256" key="7">
    <source>
        <dbReference type="ARBA" id="ARBA00022833"/>
    </source>
</evidence>
<dbReference type="EMBL" id="UINC01085245">
    <property type="protein sequence ID" value="SVC32614.1"/>
    <property type="molecule type" value="Genomic_DNA"/>
</dbReference>
<keyword evidence="7" id="KW-0862">Zinc</keyword>
<keyword evidence="5" id="KW-0678">Repressor</keyword>
<dbReference type="GO" id="GO:0003700">
    <property type="term" value="F:DNA-binding transcription factor activity"/>
    <property type="evidence" value="ECO:0007669"/>
    <property type="project" value="InterPro"/>
</dbReference>
<dbReference type="GO" id="GO:0008270">
    <property type="term" value="F:zinc ion binding"/>
    <property type="evidence" value="ECO:0007669"/>
    <property type="project" value="TreeGrafter"/>
</dbReference>
<dbReference type="InterPro" id="IPR043135">
    <property type="entry name" value="Fur_C"/>
</dbReference>
<evidence type="ECO:0000256" key="4">
    <source>
        <dbReference type="ARBA" id="ARBA00022490"/>
    </source>
</evidence>
<dbReference type="PANTHER" id="PTHR33202:SF2">
    <property type="entry name" value="FERRIC UPTAKE REGULATION PROTEIN"/>
    <property type="match status" value="1"/>
</dbReference>
<evidence type="ECO:0000256" key="2">
    <source>
        <dbReference type="ARBA" id="ARBA00007957"/>
    </source>
</evidence>
<dbReference type="InterPro" id="IPR002481">
    <property type="entry name" value="FUR"/>
</dbReference>
<sequence>MKPESIQTDLIAAIQDQGLRITKARRALTLEIESRVGTFTAEEISESLPEVGRATVFRTLKVLVDGGTICRVNTPLGSPIYTRARVEHHHHTYCVNCADVQEIRLSNVELMLKPLDRKVKGQIVGHSVDLFIICDRCVDAVSST</sequence>
<dbReference type="Pfam" id="PF01475">
    <property type="entry name" value="FUR"/>
    <property type="match status" value="1"/>
</dbReference>
<comment type="subunit">
    <text evidence="3">Homodimer.</text>
</comment>
<dbReference type="GO" id="GO:1900376">
    <property type="term" value="P:regulation of secondary metabolite biosynthetic process"/>
    <property type="evidence" value="ECO:0007669"/>
    <property type="project" value="TreeGrafter"/>
</dbReference>
<dbReference type="GO" id="GO:0045892">
    <property type="term" value="P:negative regulation of DNA-templated transcription"/>
    <property type="evidence" value="ECO:0007669"/>
    <property type="project" value="TreeGrafter"/>
</dbReference>
<evidence type="ECO:0000256" key="6">
    <source>
        <dbReference type="ARBA" id="ARBA00022723"/>
    </source>
</evidence>
<name>A0A382L6P8_9ZZZZ</name>
<evidence type="ECO:0000256" key="1">
    <source>
        <dbReference type="ARBA" id="ARBA00004496"/>
    </source>
</evidence>
<keyword evidence="8" id="KW-0805">Transcription regulation</keyword>
<dbReference type="SUPFAM" id="SSF46785">
    <property type="entry name" value="Winged helix' DNA-binding domain"/>
    <property type="match status" value="1"/>
</dbReference>
<dbReference type="CDD" id="cd07153">
    <property type="entry name" value="Fur_like"/>
    <property type="match status" value="1"/>
</dbReference>
<gene>
    <name evidence="11" type="ORF">METZ01_LOCUS285468</name>
</gene>
<proteinExistence type="inferred from homology"/>
<protein>
    <recommendedName>
        <fullName evidence="12">Transcriptional repressor</fullName>
    </recommendedName>
</protein>
<evidence type="ECO:0000256" key="3">
    <source>
        <dbReference type="ARBA" id="ARBA00011738"/>
    </source>
</evidence>
<keyword evidence="4" id="KW-0963">Cytoplasm</keyword>
<accession>A0A382L6P8</accession>
<dbReference type="Gene3D" id="1.10.10.10">
    <property type="entry name" value="Winged helix-like DNA-binding domain superfamily/Winged helix DNA-binding domain"/>
    <property type="match status" value="1"/>
</dbReference>
<dbReference type="InterPro" id="IPR036390">
    <property type="entry name" value="WH_DNA-bd_sf"/>
</dbReference>
<evidence type="ECO:0008006" key="12">
    <source>
        <dbReference type="Google" id="ProtNLM"/>
    </source>
</evidence>
<dbReference type="AlphaFoldDB" id="A0A382L6P8"/>
<evidence type="ECO:0000256" key="10">
    <source>
        <dbReference type="ARBA" id="ARBA00023163"/>
    </source>
</evidence>
<keyword evidence="10" id="KW-0804">Transcription</keyword>
<dbReference type="Gene3D" id="3.30.1490.190">
    <property type="match status" value="1"/>
</dbReference>
<keyword evidence="9" id="KW-0238">DNA-binding</keyword>
<evidence type="ECO:0000256" key="5">
    <source>
        <dbReference type="ARBA" id="ARBA00022491"/>
    </source>
</evidence>
<comment type="subcellular location">
    <subcellularLocation>
        <location evidence="1">Cytoplasm</location>
    </subcellularLocation>
</comment>
<dbReference type="PANTHER" id="PTHR33202">
    <property type="entry name" value="ZINC UPTAKE REGULATION PROTEIN"/>
    <property type="match status" value="1"/>
</dbReference>
<reference evidence="11" key="1">
    <citation type="submission" date="2018-05" db="EMBL/GenBank/DDBJ databases">
        <authorList>
            <person name="Lanie J.A."/>
            <person name="Ng W.-L."/>
            <person name="Kazmierczak K.M."/>
            <person name="Andrzejewski T.M."/>
            <person name="Davidsen T.M."/>
            <person name="Wayne K.J."/>
            <person name="Tettelin H."/>
            <person name="Glass J.I."/>
            <person name="Rusch D."/>
            <person name="Podicherti R."/>
            <person name="Tsui H.-C.T."/>
            <person name="Winkler M.E."/>
        </authorList>
    </citation>
    <scope>NUCLEOTIDE SEQUENCE</scope>
</reference>
<evidence type="ECO:0000313" key="11">
    <source>
        <dbReference type="EMBL" id="SVC32614.1"/>
    </source>
</evidence>
<organism evidence="11">
    <name type="scientific">marine metagenome</name>
    <dbReference type="NCBI Taxonomy" id="408172"/>
    <lineage>
        <taxon>unclassified sequences</taxon>
        <taxon>metagenomes</taxon>
        <taxon>ecological metagenomes</taxon>
    </lineage>
</organism>
<keyword evidence="6" id="KW-0479">Metal-binding</keyword>
<evidence type="ECO:0000256" key="8">
    <source>
        <dbReference type="ARBA" id="ARBA00023015"/>
    </source>
</evidence>